<organism evidence="1 2">
    <name type="scientific">Methylorubrum zatmanii</name>
    <dbReference type="NCBI Taxonomy" id="29429"/>
    <lineage>
        <taxon>Bacteria</taxon>
        <taxon>Pseudomonadati</taxon>
        <taxon>Pseudomonadota</taxon>
        <taxon>Alphaproteobacteria</taxon>
        <taxon>Hyphomicrobiales</taxon>
        <taxon>Methylobacteriaceae</taxon>
        <taxon>Methylorubrum</taxon>
    </lineage>
</organism>
<comment type="caution">
    <text evidence="1">The sequence shown here is derived from an EMBL/GenBank/DDBJ whole genome shotgun (WGS) entry which is preliminary data.</text>
</comment>
<protein>
    <recommendedName>
        <fullName evidence="3">PAS domain-containing protein</fullName>
    </recommendedName>
</protein>
<dbReference type="Proteomes" id="UP001596237">
    <property type="component" value="Unassembled WGS sequence"/>
</dbReference>
<proteinExistence type="predicted"/>
<evidence type="ECO:0000313" key="2">
    <source>
        <dbReference type="Proteomes" id="UP001596237"/>
    </source>
</evidence>
<name>A0ABW1WYX1_9HYPH</name>
<dbReference type="Gene3D" id="3.30.450.20">
    <property type="entry name" value="PAS domain"/>
    <property type="match status" value="1"/>
</dbReference>
<evidence type="ECO:0008006" key="3">
    <source>
        <dbReference type="Google" id="ProtNLM"/>
    </source>
</evidence>
<accession>A0ABW1WYX1</accession>
<gene>
    <name evidence="1" type="ORF">ACFQDP_23980</name>
</gene>
<keyword evidence="2" id="KW-1185">Reference proteome</keyword>
<reference evidence="2" key="1">
    <citation type="journal article" date="2019" name="Int. J. Syst. Evol. Microbiol.">
        <title>The Global Catalogue of Microorganisms (GCM) 10K type strain sequencing project: providing services to taxonomists for standard genome sequencing and annotation.</title>
        <authorList>
            <consortium name="The Broad Institute Genomics Platform"/>
            <consortium name="The Broad Institute Genome Sequencing Center for Infectious Disease"/>
            <person name="Wu L."/>
            <person name="Ma J."/>
        </authorList>
    </citation>
    <scope>NUCLEOTIDE SEQUENCE [LARGE SCALE GENOMIC DNA]</scope>
    <source>
        <strain evidence="2">CCUG 36916</strain>
    </source>
</reference>
<dbReference type="RefSeq" id="WP_192283691.1">
    <property type="nucleotide sequence ID" value="NZ_JBHSTT010000096.1"/>
</dbReference>
<sequence length="201" mass="21903">MKRRRSDARRSAAPGLVGTLAGSGIVGSWEWDPATGRFLLDEGAAALIAGDPRLAGQALHAERATAGLALPEAGRFLEEIRRAAEQEDDVLVQIRVTGSPETPRFLACRGRIQRDERHQPVRVEGTLVDTAEVRPEARALLGLEEESTADAIDEAAELLIAARRAIDASGSRRLRQLVDVMLLEVAREIASRSEPAQRRHH</sequence>
<evidence type="ECO:0000313" key="1">
    <source>
        <dbReference type="EMBL" id="MFC6392365.1"/>
    </source>
</evidence>
<dbReference type="EMBL" id="JBHSTT010000096">
    <property type="protein sequence ID" value="MFC6392365.1"/>
    <property type="molecule type" value="Genomic_DNA"/>
</dbReference>